<sequence length="450" mass="48943">MRTHIGKFEVVRLLGQGAMGEVYLGRDPSIGRDVAIKTIRPALLGEEAGGDVKERFAREAKAAGLLHHPNVVTVFEFGTDEDLLYLVMEYVPGEDLGALMLRDELTPSDLLEILAQVCEGLAQAHRHGIIHRDIKPTNVMVQREDGELRVKVMDFGVAKLSGGDMTQTGLVVGTLAYMAPEYLRTGRAEPASDLFSVGVMLHEGLSGGKPFRGSTTGAIVYTIIHDEPHPLEDTVFEGVSPSVKALSSRLLAKDPAARFPGATEAARALRAAKNPAWIAPLDDATTALPGRTSSPGRAVTPTPGRARPRAWWGLSAALALALVGGGTWVWRRKPTPPVPAVNTRINDVVLGEAERQLDARPEHALKLAQEVIDATPDNLPVDPDAYALKIAALYKMNLLELFEATVSEARDRKVRGQELRQNAKFKAMLEREKTRKKLSPELRERIQAGL</sequence>
<dbReference type="InterPro" id="IPR000719">
    <property type="entry name" value="Prot_kinase_dom"/>
</dbReference>
<comment type="caution">
    <text evidence="8">The sequence shown here is derived from an EMBL/GenBank/DDBJ whole genome shotgun (WGS) entry which is preliminary data.</text>
</comment>
<dbReference type="Gene3D" id="1.10.510.10">
    <property type="entry name" value="Transferase(Phosphotransferase) domain 1"/>
    <property type="match status" value="1"/>
</dbReference>
<feature type="domain" description="Protein kinase" evidence="7">
    <location>
        <begin position="8"/>
        <end position="278"/>
    </location>
</feature>
<evidence type="ECO:0000256" key="6">
    <source>
        <dbReference type="SAM" id="MobiDB-lite"/>
    </source>
</evidence>
<dbReference type="SMART" id="SM00220">
    <property type="entry name" value="S_TKc"/>
    <property type="match status" value="1"/>
</dbReference>
<dbReference type="Proteomes" id="UP000886657">
    <property type="component" value="Unassembled WGS sequence"/>
</dbReference>
<dbReference type="InterPro" id="IPR008271">
    <property type="entry name" value="Ser/Thr_kinase_AS"/>
</dbReference>
<dbReference type="SUPFAM" id="SSF56112">
    <property type="entry name" value="Protein kinase-like (PK-like)"/>
    <property type="match status" value="1"/>
</dbReference>
<dbReference type="PROSITE" id="PS50011">
    <property type="entry name" value="PROTEIN_KINASE_DOM"/>
    <property type="match status" value="1"/>
</dbReference>
<accession>A0A9D7SE67</accession>
<reference evidence="8" key="1">
    <citation type="submission" date="2020-10" db="EMBL/GenBank/DDBJ databases">
        <title>Connecting structure to function with the recovery of over 1000 high-quality activated sludge metagenome-assembled genomes encoding full-length rRNA genes using long-read sequencing.</title>
        <authorList>
            <person name="Singleton C.M."/>
            <person name="Petriglieri F."/>
            <person name="Kristensen J.M."/>
            <person name="Kirkegaard R.H."/>
            <person name="Michaelsen T.Y."/>
            <person name="Andersen M.H."/>
            <person name="Karst S.M."/>
            <person name="Dueholm M.S."/>
            <person name="Nielsen P.H."/>
            <person name="Albertsen M."/>
        </authorList>
    </citation>
    <scope>NUCLEOTIDE SEQUENCE</scope>
    <source>
        <strain evidence="8">Skiv_18-Q3-R9-52_MAXAC.067</strain>
    </source>
</reference>
<evidence type="ECO:0000256" key="3">
    <source>
        <dbReference type="ARBA" id="ARBA00022777"/>
    </source>
</evidence>
<dbReference type="PROSITE" id="PS00108">
    <property type="entry name" value="PROTEIN_KINASE_ST"/>
    <property type="match status" value="1"/>
</dbReference>
<dbReference type="Gene3D" id="3.30.200.20">
    <property type="entry name" value="Phosphorylase Kinase, domain 1"/>
    <property type="match status" value="1"/>
</dbReference>
<evidence type="ECO:0000256" key="5">
    <source>
        <dbReference type="PROSITE-ProRule" id="PRU10141"/>
    </source>
</evidence>
<evidence type="ECO:0000256" key="2">
    <source>
        <dbReference type="ARBA" id="ARBA00022741"/>
    </source>
</evidence>
<feature type="binding site" evidence="5">
    <location>
        <position position="37"/>
    </location>
    <ligand>
        <name>ATP</name>
        <dbReference type="ChEBI" id="CHEBI:30616"/>
    </ligand>
</feature>
<dbReference type="GO" id="GO:0004674">
    <property type="term" value="F:protein serine/threonine kinase activity"/>
    <property type="evidence" value="ECO:0007669"/>
    <property type="project" value="UniProtKB-KW"/>
</dbReference>
<dbReference type="InterPro" id="IPR017441">
    <property type="entry name" value="Protein_kinase_ATP_BS"/>
</dbReference>
<keyword evidence="4 5" id="KW-0067">ATP-binding</keyword>
<keyword evidence="1" id="KW-0808">Transferase</keyword>
<keyword evidence="8" id="KW-0723">Serine/threonine-protein kinase</keyword>
<gene>
    <name evidence="8" type="ORF">IPP58_00855</name>
</gene>
<dbReference type="CDD" id="cd14014">
    <property type="entry name" value="STKc_PknB_like"/>
    <property type="match status" value="1"/>
</dbReference>
<dbReference type="Pfam" id="PF00069">
    <property type="entry name" value="Pkinase"/>
    <property type="match status" value="1"/>
</dbReference>
<evidence type="ECO:0000313" key="9">
    <source>
        <dbReference type="Proteomes" id="UP000886657"/>
    </source>
</evidence>
<keyword evidence="3 8" id="KW-0418">Kinase</keyword>
<protein>
    <submittedName>
        <fullName evidence="8">Serine/threonine protein kinase</fullName>
    </submittedName>
</protein>
<keyword evidence="2 5" id="KW-0547">Nucleotide-binding</keyword>
<dbReference type="PROSITE" id="PS00107">
    <property type="entry name" value="PROTEIN_KINASE_ATP"/>
    <property type="match status" value="1"/>
</dbReference>
<name>A0A9D7SE67_9BACT</name>
<evidence type="ECO:0000256" key="4">
    <source>
        <dbReference type="ARBA" id="ARBA00022840"/>
    </source>
</evidence>
<dbReference type="PANTHER" id="PTHR43289">
    <property type="entry name" value="MITOGEN-ACTIVATED PROTEIN KINASE KINASE KINASE 20-RELATED"/>
    <property type="match status" value="1"/>
</dbReference>
<feature type="region of interest" description="Disordered" evidence="6">
    <location>
        <begin position="285"/>
        <end position="305"/>
    </location>
</feature>
<organism evidence="8 9">
    <name type="scientific">Candidatus Geothrix skivensis</name>
    <dbReference type="NCBI Taxonomy" id="2954439"/>
    <lineage>
        <taxon>Bacteria</taxon>
        <taxon>Pseudomonadati</taxon>
        <taxon>Acidobacteriota</taxon>
        <taxon>Holophagae</taxon>
        <taxon>Holophagales</taxon>
        <taxon>Holophagaceae</taxon>
        <taxon>Geothrix</taxon>
    </lineage>
</organism>
<dbReference type="InterPro" id="IPR011009">
    <property type="entry name" value="Kinase-like_dom_sf"/>
</dbReference>
<dbReference type="GO" id="GO:0005524">
    <property type="term" value="F:ATP binding"/>
    <property type="evidence" value="ECO:0007669"/>
    <property type="project" value="UniProtKB-UniRule"/>
</dbReference>
<proteinExistence type="predicted"/>
<evidence type="ECO:0000259" key="7">
    <source>
        <dbReference type="PROSITE" id="PS50011"/>
    </source>
</evidence>
<dbReference type="EMBL" id="JADKIO010000002">
    <property type="protein sequence ID" value="MBK9795045.1"/>
    <property type="molecule type" value="Genomic_DNA"/>
</dbReference>
<evidence type="ECO:0000256" key="1">
    <source>
        <dbReference type="ARBA" id="ARBA00022679"/>
    </source>
</evidence>
<evidence type="ECO:0000313" key="8">
    <source>
        <dbReference type="EMBL" id="MBK9795045.1"/>
    </source>
</evidence>
<dbReference type="PANTHER" id="PTHR43289:SF6">
    <property type="entry name" value="SERINE_THREONINE-PROTEIN KINASE NEKL-3"/>
    <property type="match status" value="1"/>
</dbReference>
<dbReference type="AlphaFoldDB" id="A0A9D7SE67"/>